<evidence type="ECO:0000313" key="5">
    <source>
        <dbReference type="Proteomes" id="UP001153737"/>
    </source>
</evidence>
<reference evidence="4" key="2">
    <citation type="submission" date="2022-10" db="EMBL/GenBank/DDBJ databases">
        <authorList>
            <consortium name="ENA_rothamsted_submissions"/>
            <consortium name="culmorum"/>
            <person name="King R."/>
        </authorList>
    </citation>
    <scope>NUCLEOTIDE SEQUENCE</scope>
</reference>
<evidence type="ECO:0000313" key="4">
    <source>
        <dbReference type="EMBL" id="CAH1159825.1"/>
    </source>
</evidence>
<feature type="compositionally biased region" description="Basic residues" evidence="1">
    <location>
        <begin position="70"/>
        <end position="81"/>
    </location>
</feature>
<sequence>MEWLHFVTVLIIFGVVWCEDMKNDDSVEDDIRETRQYNQEGWRVAEKFHKGSAGWIPREEPPESLDLKLKRRRIRKRKRKPQQTEESSDDGERYIKRFHPHRLDQGRQPWEEINEEAMRSPTIRRRITPVYYSPQNINKHTVNSISTTTDSSTKNRTEPMSSTSSIMVEDQEIQRMTEPKIDHLAGLKSLLKKSRGNISLSEILQQKNLSLSELLKGGEHAISALTEKPVTTTLPTKSVYSTETEPSTKYKRLPPSIALTKTTDRNYVLEDQSFETLTDQETVEAQRKRLALLQPKENKLFSSLNEMEVVTEPTTERRIFVTSYPKSDQLKISLSSKSTAKSTPSTATTPKIDITIATESPKTEPIEMQVINREKTHLPTTNAKLRSTTKKINVNKEIINPFAFGFPEPMKISINEILGFGDDKIKEDNNDAPMRVSIDIEELIEKNKETSFTEAPTTKVVTENQTYVTARREIMEIMKDPVSRDNLSRILENRNMTLNELVEQRERGYSQRHLADIFHNSTREPEPKEEPFIGHILADSFPSFPSLTRQPKSRTFEEDIPSKILTTAKTTEAPELITSRPETASTTFGNEIKTDLSAQDIQPFPWKQLYPDLFADSVETDSKFTENDSEEETRSSERLDGSLSNEQLKPDEYDLFFQIPPGVKSALFVSLAIIGLSLVVFLTILVVFRWLQKKNRAINYCSSLSSKIRSPIIIQGRPSNAIRTFVNETVRRKKNYFKSNMQSMSDEIWESSRDRKPSF</sequence>
<evidence type="ECO:0000256" key="2">
    <source>
        <dbReference type="SAM" id="Phobius"/>
    </source>
</evidence>
<name>A0A9P0DNV1_PHACE</name>
<feature type="region of interest" description="Disordered" evidence="1">
    <location>
        <begin position="70"/>
        <end position="94"/>
    </location>
</feature>
<accession>A0A9P0DNV1</accession>
<feature type="transmembrane region" description="Helical" evidence="2">
    <location>
        <begin position="666"/>
        <end position="688"/>
    </location>
</feature>
<keyword evidence="2" id="KW-0472">Membrane</keyword>
<evidence type="ECO:0000256" key="1">
    <source>
        <dbReference type="SAM" id="MobiDB-lite"/>
    </source>
</evidence>
<reference evidence="4" key="1">
    <citation type="submission" date="2022-01" db="EMBL/GenBank/DDBJ databases">
        <authorList>
            <person name="King R."/>
        </authorList>
    </citation>
    <scope>NUCLEOTIDE SEQUENCE</scope>
</reference>
<feature type="region of interest" description="Disordered" evidence="1">
    <location>
        <begin position="145"/>
        <end position="164"/>
    </location>
</feature>
<dbReference type="Proteomes" id="UP001153737">
    <property type="component" value="Chromosome 3"/>
</dbReference>
<keyword evidence="2" id="KW-0812">Transmembrane</keyword>
<keyword evidence="3" id="KW-0732">Signal</keyword>
<proteinExistence type="predicted"/>
<protein>
    <submittedName>
        <fullName evidence="4">Uncharacterized protein</fullName>
    </submittedName>
</protein>
<dbReference type="AlphaFoldDB" id="A0A9P0DNV1"/>
<evidence type="ECO:0000256" key="3">
    <source>
        <dbReference type="SAM" id="SignalP"/>
    </source>
</evidence>
<feature type="region of interest" description="Disordered" evidence="1">
    <location>
        <begin position="622"/>
        <end position="644"/>
    </location>
</feature>
<keyword evidence="5" id="KW-1185">Reference proteome</keyword>
<dbReference type="EMBL" id="OU896709">
    <property type="protein sequence ID" value="CAH1159825.1"/>
    <property type="molecule type" value="Genomic_DNA"/>
</dbReference>
<feature type="signal peptide" evidence="3">
    <location>
        <begin position="1"/>
        <end position="18"/>
    </location>
</feature>
<feature type="chain" id="PRO_5040208403" evidence="3">
    <location>
        <begin position="19"/>
        <end position="759"/>
    </location>
</feature>
<dbReference type="OrthoDB" id="6364622at2759"/>
<gene>
    <name evidence="4" type="ORF">PHAECO_LOCUS7178</name>
</gene>
<organism evidence="4 5">
    <name type="scientific">Phaedon cochleariae</name>
    <name type="common">Mustard beetle</name>
    <dbReference type="NCBI Taxonomy" id="80249"/>
    <lineage>
        <taxon>Eukaryota</taxon>
        <taxon>Metazoa</taxon>
        <taxon>Ecdysozoa</taxon>
        <taxon>Arthropoda</taxon>
        <taxon>Hexapoda</taxon>
        <taxon>Insecta</taxon>
        <taxon>Pterygota</taxon>
        <taxon>Neoptera</taxon>
        <taxon>Endopterygota</taxon>
        <taxon>Coleoptera</taxon>
        <taxon>Polyphaga</taxon>
        <taxon>Cucujiformia</taxon>
        <taxon>Chrysomeloidea</taxon>
        <taxon>Chrysomelidae</taxon>
        <taxon>Chrysomelinae</taxon>
        <taxon>Chrysomelini</taxon>
        <taxon>Phaedon</taxon>
    </lineage>
</organism>
<keyword evidence="2" id="KW-1133">Transmembrane helix</keyword>
<feature type="compositionally biased region" description="Basic and acidic residues" evidence="1">
    <location>
        <begin position="622"/>
        <end position="640"/>
    </location>
</feature>